<feature type="chain" id="PRO_5043018626" description="Secreted protein" evidence="1">
    <location>
        <begin position="23"/>
        <end position="78"/>
    </location>
</feature>
<name>A0AAN6X0F1_9PEZI</name>
<dbReference type="EMBL" id="MU864362">
    <property type="protein sequence ID" value="KAK4190993.1"/>
    <property type="molecule type" value="Genomic_DNA"/>
</dbReference>
<evidence type="ECO:0000313" key="2">
    <source>
        <dbReference type="EMBL" id="KAK4190993.1"/>
    </source>
</evidence>
<feature type="signal peptide" evidence="1">
    <location>
        <begin position="1"/>
        <end position="22"/>
    </location>
</feature>
<evidence type="ECO:0008006" key="4">
    <source>
        <dbReference type="Google" id="ProtNLM"/>
    </source>
</evidence>
<sequence>MPGPRHRNRIAGFLLALEAALSTTILIPRHHMRLEVKHFCVPMRMAVTLSHRHNSGRAIPRGCLCCAVLCCAVAPPYI</sequence>
<proteinExistence type="predicted"/>
<reference evidence="2" key="1">
    <citation type="journal article" date="2023" name="Mol. Phylogenet. Evol.">
        <title>Genome-scale phylogeny and comparative genomics of the fungal order Sordariales.</title>
        <authorList>
            <person name="Hensen N."/>
            <person name="Bonometti L."/>
            <person name="Westerberg I."/>
            <person name="Brannstrom I.O."/>
            <person name="Guillou S."/>
            <person name="Cros-Aarteil S."/>
            <person name="Calhoun S."/>
            <person name="Haridas S."/>
            <person name="Kuo A."/>
            <person name="Mondo S."/>
            <person name="Pangilinan J."/>
            <person name="Riley R."/>
            <person name="LaButti K."/>
            <person name="Andreopoulos B."/>
            <person name="Lipzen A."/>
            <person name="Chen C."/>
            <person name="Yan M."/>
            <person name="Daum C."/>
            <person name="Ng V."/>
            <person name="Clum A."/>
            <person name="Steindorff A."/>
            <person name="Ohm R.A."/>
            <person name="Martin F."/>
            <person name="Silar P."/>
            <person name="Natvig D.O."/>
            <person name="Lalanne C."/>
            <person name="Gautier V."/>
            <person name="Ament-Velasquez S.L."/>
            <person name="Kruys A."/>
            <person name="Hutchinson M.I."/>
            <person name="Powell A.J."/>
            <person name="Barry K."/>
            <person name="Miller A.N."/>
            <person name="Grigoriev I.V."/>
            <person name="Debuchy R."/>
            <person name="Gladieux P."/>
            <person name="Hiltunen Thoren M."/>
            <person name="Johannesson H."/>
        </authorList>
    </citation>
    <scope>NUCLEOTIDE SEQUENCE</scope>
    <source>
        <strain evidence="2">PSN309</strain>
    </source>
</reference>
<gene>
    <name evidence="2" type="ORF">QBC35DRAFT_488770</name>
</gene>
<organism evidence="2 3">
    <name type="scientific">Podospora australis</name>
    <dbReference type="NCBI Taxonomy" id="1536484"/>
    <lineage>
        <taxon>Eukaryota</taxon>
        <taxon>Fungi</taxon>
        <taxon>Dikarya</taxon>
        <taxon>Ascomycota</taxon>
        <taxon>Pezizomycotina</taxon>
        <taxon>Sordariomycetes</taxon>
        <taxon>Sordariomycetidae</taxon>
        <taxon>Sordariales</taxon>
        <taxon>Podosporaceae</taxon>
        <taxon>Podospora</taxon>
    </lineage>
</organism>
<keyword evidence="3" id="KW-1185">Reference proteome</keyword>
<protein>
    <recommendedName>
        <fullName evidence="4">Secreted protein</fullName>
    </recommendedName>
</protein>
<accession>A0AAN6X0F1</accession>
<reference evidence="2" key="2">
    <citation type="submission" date="2023-05" db="EMBL/GenBank/DDBJ databases">
        <authorList>
            <consortium name="Lawrence Berkeley National Laboratory"/>
            <person name="Steindorff A."/>
            <person name="Hensen N."/>
            <person name="Bonometti L."/>
            <person name="Westerberg I."/>
            <person name="Brannstrom I.O."/>
            <person name="Guillou S."/>
            <person name="Cros-Aarteil S."/>
            <person name="Calhoun S."/>
            <person name="Haridas S."/>
            <person name="Kuo A."/>
            <person name="Mondo S."/>
            <person name="Pangilinan J."/>
            <person name="Riley R."/>
            <person name="Labutti K."/>
            <person name="Andreopoulos B."/>
            <person name="Lipzen A."/>
            <person name="Chen C."/>
            <person name="Yanf M."/>
            <person name="Daum C."/>
            <person name="Ng V."/>
            <person name="Clum A."/>
            <person name="Ohm R."/>
            <person name="Martin F."/>
            <person name="Silar P."/>
            <person name="Natvig D."/>
            <person name="Lalanne C."/>
            <person name="Gautier V."/>
            <person name="Ament-Velasquez S.L."/>
            <person name="Kruys A."/>
            <person name="Hutchinson M.I."/>
            <person name="Powell A.J."/>
            <person name="Barry K."/>
            <person name="Miller A.N."/>
            <person name="Grigoriev I.V."/>
            <person name="Debuchy R."/>
            <person name="Gladieux P."/>
            <person name="Thoren M.H."/>
            <person name="Johannesson H."/>
        </authorList>
    </citation>
    <scope>NUCLEOTIDE SEQUENCE</scope>
    <source>
        <strain evidence="2">PSN309</strain>
    </source>
</reference>
<dbReference type="AlphaFoldDB" id="A0AAN6X0F1"/>
<evidence type="ECO:0000313" key="3">
    <source>
        <dbReference type="Proteomes" id="UP001302126"/>
    </source>
</evidence>
<comment type="caution">
    <text evidence="2">The sequence shown here is derived from an EMBL/GenBank/DDBJ whole genome shotgun (WGS) entry which is preliminary data.</text>
</comment>
<keyword evidence="1" id="KW-0732">Signal</keyword>
<dbReference type="Proteomes" id="UP001302126">
    <property type="component" value="Unassembled WGS sequence"/>
</dbReference>
<evidence type="ECO:0000256" key="1">
    <source>
        <dbReference type="SAM" id="SignalP"/>
    </source>
</evidence>